<feature type="active site" evidence="4">
    <location>
        <position position="142"/>
    </location>
</feature>
<dbReference type="RefSeq" id="WP_152756496.1">
    <property type="nucleotide sequence ID" value="NZ_WHLY01000002.1"/>
</dbReference>
<comment type="cofactor">
    <cofactor evidence="4">
        <name>Fe(2+)</name>
        <dbReference type="ChEBI" id="CHEBI:29033"/>
    </cofactor>
    <text evidence="4">Binds 1 Fe(2+) ion.</text>
</comment>
<dbReference type="EC" id="3.5.1.88" evidence="4"/>
<sequence length="191" mass="22019">MEPTKGLADILLLGDERLYQACSPLGREDTELITEIISNLHNALMEFREKYQAGRAIAASQMGYMKSLIYMNIAGKSTVFINPVVTYKSEEMMELWDDCMSLPNLLVRLSRHRTIRIRYYDLEWVEHEQELRDDMAELLQHEYDHLEGILCTMRALDAKAFQWKPTPVPHPVEQMLPQNPGEPEVPGLGVD</sequence>
<keyword evidence="3 4" id="KW-0378">Hydrolase</keyword>
<dbReference type="Proteomes" id="UP000479293">
    <property type="component" value="Unassembled WGS sequence"/>
</dbReference>
<evidence type="ECO:0000256" key="5">
    <source>
        <dbReference type="SAM" id="MobiDB-lite"/>
    </source>
</evidence>
<protein>
    <recommendedName>
        <fullName evidence="4">Peptide deformylase</fullName>
        <shortName evidence="4">PDF</shortName>
        <ecNumber evidence="4">3.5.1.88</ecNumber>
    </recommendedName>
    <alternativeName>
        <fullName evidence="4">Polypeptide deformylase</fullName>
    </alternativeName>
</protein>
<dbReference type="PRINTS" id="PR01576">
    <property type="entry name" value="PDEFORMYLASE"/>
</dbReference>
<feature type="binding site" evidence="4">
    <location>
        <position position="141"/>
    </location>
    <ligand>
        <name>Fe cation</name>
        <dbReference type="ChEBI" id="CHEBI:24875"/>
    </ligand>
</feature>
<comment type="function">
    <text evidence="4">Removes the formyl group from the N-terminal Met of newly synthesized proteins. Requires at least a dipeptide for an efficient rate of reaction. N-terminal L-methionine is a prerequisite for activity but the enzyme has broad specificity at other positions.</text>
</comment>
<accession>A0A7C9FNE2</accession>
<comment type="caution">
    <text evidence="6">The sequence shown here is derived from an EMBL/GenBank/DDBJ whole genome shotgun (WGS) entry which is preliminary data.</text>
</comment>
<dbReference type="EMBL" id="WHLY01000002">
    <property type="protein sequence ID" value="MPR32209.1"/>
    <property type="molecule type" value="Genomic_DNA"/>
</dbReference>
<evidence type="ECO:0000313" key="6">
    <source>
        <dbReference type="EMBL" id="MPR32209.1"/>
    </source>
</evidence>
<dbReference type="AlphaFoldDB" id="A0A7C9FNE2"/>
<dbReference type="SUPFAM" id="SSF56420">
    <property type="entry name" value="Peptide deformylase"/>
    <property type="match status" value="1"/>
</dbReference>
<keyword evidence="4" id="KW-0408">Iron</keyword>
<keyword evidence="2 4" id="KW-0479">Metal-binding</keyword>
<comment type="catalytic activity">
    <reaction evidence="4">
        <text>N-terminal N-formyl-L-methionyl-[peptide] + H2O = N-terminal L-methionyl-[peptide] + formate</text>
        <dbReference type="Rhea" id="RHEA:24420"/>
        <dbReference type="Rhea" id="RHEA-COMP:10639"/>
        <dbReference type="Rhea" id="RHEA-COMP:10640"/>
        <dbReference type="ChEBI" id="CHEBI:15377"/>
        <dbReference type="ChEBI" id="CHEBI:15740"/>
        <dbReference type="ChEBI" id="CHEBI:49298"/>
        <dbReference type="ChEBI" id="CHEBI:64731"/>
        <dbReference type="EC" id="3.5.1.88"/>
    </reaction>
</comment>
<keyword evidence="7" id="KW-1185">Reference proteome</keyword>
<evidence type="ECO:0000256" key="2">
    <source>
        <dbReference type="ARBA" id="ARBA00022723"/>
    </source>
</evidence>
<feature type="binding site" evidence="4">
    <location>
        <position position="145"/>
    </location>
    <ligand>
        <name>Fe cation</name>
        <dbReference type="ChEBI" id="CHEBI:24875"/>
    </ligand>
</feature>
<dbReference type="Pfam" id="PF01327">
    <property type="entry name" value="Pep_deformylase"/>
    <property type="match status" value="1"/>
</dbReference>
<comment type="similarity">
    <text evidence="1 4">Belongs to the polypeptide deformylase family.</text>
</comment>
<dbReference type="Gene3D" id="3.90.45.10">
    <property type="entry name" value="Peptide deformylase"/>
    <property type="match status" value="1"/>
</dbReference>
<dbReference type="GO" id="GO:0042586">
    <property type="term" value="F:peptide deformylase activity"/>
    <property type="evidence" value="ECO:0007669"/>
    <property type="project" value="UniProtKB-UniRule"/>
</dbReference>
<reference evidence="6 7" key="1">
    <citation type="submission" date="2019-10" db="EMBL/GenBank/DDBJ databases">
        <title>Draft Genome Sequence of Cytophagaceae sp. SJW1-29.</title>
        <authorList>
            <person name="Choi A."/>
        </authorList>
    </citation>
    <scope>NUCLEOTIDE SEQUENCE [LARGE SCALE GENOMIC DNA]</scope>
    <source>
        <strain evidence="6 7">SJW1-29</strain>
    </source>
</reference>
<dbReference type="HAMAP" id="MF_00163">
    <property type="entry name" value="Pep_deformylase"/>
    <property type="match status" value="1"/>
</dbReference>
<dbReference type="PANTHER" id="PTHR10458">
    <property type="entry name" value="PEPTIDE DEFORMYLASE"/>
    <property type="match status" value="1"/>
</dbReference>
<evidence type="ECO:0000256" key="4">
    <source>
        <dbReference type="HAMAP-Rule" id="MF_00163"/>
    </source>
</evidence>
<dbReference type="InterPro" id="IPR023635">
    <property type="entry name" value="Peptide_deformylase"/>
</dbReference>
<gene>
    <name evidence="4" type="primary">def</name>
    <name evidence="6" type="ORF">GBK04_02310</name>
</gene>
<keyword evidence="4" id="KW-0648">Protein biosynthesis</keyword>
<dbReference type="GO" id="GO:0046872">
    <property type="term" value="F:metal ion binding"/>
    <property type="evidence" value="ECO:0007669"/>
    <property type="project" value="UniProtKB-KW"/>
</dbReference>
<dbReference type="PANTHER" id="PTHR10458:SF22">
    <property type="entry name" value="PEPTIDE DEFORMYLASE"/>
    <property type="match status" value="1"/>
</dbReference>
<evidence type="ECO:0000313" key="7">
    <source>
        <dbReference type="Proteomes" id="UP000479293"/>
    </source>
</evidence>
<feature type="binding site" evidence="4">
    <location>
        <position position="99"/>
    </location>
    <ligand>
        <name>Fe cation</name>
        <dbReference type="ChEBI" id="CHEBI:24875"/>
    </ligand>
</feature>
<organism evidence="6 7">
    <name type="scientific">Salmonirosea aquatica</name>
    <dbReference type="NCBI Taxonomy" id="2654236"/>
    <lineage>
        <taxon>Bacteria</taxon>
        <taxon>Pseudomonadati</taxon>
        <taxon>Bacteroidota</taxon>
        <taxon>Cytophagia</taxon>
        <taxon>Cytophagales</taxon>
        <taxon>Spirosomataceae</taxon>
        <taxon>Salmonirosea</taxon>
    </lineage>
</organism>
<dbReference type="InterPro" id="IPR036821">
    <property type="entry name" value="Peptide_deformylase_sf"/>
</dbReference>
<dbReference type="GO" id="GO:0006412">
    <property type="term" value="P:translation"/>
    <property type="evidence" value="ECO:0007669"/>
    <property type="project" value="UniProtKB-UniRule"/>
</dbReference>
<evidence type="ECO:0000256" key="3">
    <source>
        <dbReference type="ARBA" id="ARBA00022801"/>
    </source>
</evidence>
<proteinExistence type="inferred from homology"/>
<name>A0A7C9FNE2_9BACT</name>
<feature type="region of interest" description="Disordered" evidence="5">
    <location>
        <begin position="169"/>
        <end position="191"/>
    </location>
</feature>
<dbReference type="CDD" id="cd00487">
    <property type="entry name" value="Pep_deformylase"/>
    <property type="match status" value="1"/>
</dbReference>
<evidence type="ECO:0000256" key="1">
    <source>
        <dbReference type="ARBA" id="ARBA00010759"/>
    </source>
</evidence>